<dbReference type="Pfam" id="PF06445">
    <property type="entry name" value="GyrI-like"/>
    <property type="match status" value="1"/>
</dbReference>
<dbReference type="EMBL" id="JAPDOD010000023">
    <property type="protein sequence ID" value="MDA0163203.1"/>
    <property type="molecule type" value="Genomic_DNA"/>
</dbReference>
<reference evidence="2" key="1">
    <citation type="submission" date="2022-10" db="EMBL/GenBank/DDBJ databases">
        <title>The WGS of Solirubrobacter ginsenosidimutans DSM 21036.</title>
        <authorList>
            <person name="Jiang Z."/>
        </authorList>
    </citation>
    <scope>NUCLEOTIDE SEQUENCE</scope>
    <source>
        <strain evidence="2">DSM 21036</strain>
    </source>
</reference>
<dbReference type="InterPro" id="IPR010499">
    <property type="entry name" value="AraC_E-bd"/>
</dbReference>
<name>A0A9X3MXI2_9ACTN</name>
<sequence>MESVRPRRLTVTPRATAVVSTATTWDEFPRLWRVLLDEVREQGASGRNVMLYKDDVPNVEVGVLARADFTPGGRVIRSQLPGGDVVSLTHRGPYAALGDAHEAVIRFCAEHGLARAGPRWEIYGPWREPPDQPETEVVYLLR</sequence>
<keyword evidence="3" id="KW-1185">Reference proteome</keyword>
<dbReference type="RefSeq" id="WP_270042445.1">
    <property type="nucleotide sequence ID" value="NZ_JAPDOD010000023.1"/>
</dbReference>
<dbReference type="Gene3D" id="3.20.80.10">
    <property type="entry name" value="Regulatory factor, effector binding domain"/>
    <property type="match status" value="1"/>
</dbReference>
<accession>A0A9X3MXI2</accession>
<dbReference type="AlphaFoldDB" id="A0A9X3MXI2"/>
<evidence type="ECO:0000313" key="3">
    <source>
        <dbReference type="Proteomes" id="UP001149140"/>
    </source>
</evidence>
<feature type="domain" description="AraC effector-binding" evidence="1">
    <location>
        <begin position="4"/>
        <end position="142"/>
    </location>
</feature>
<dbReference type="SUPFAM" id="SSF55136">
    <property type="entry name" value="Probable bacterial effector-binding domain"/>
    <property type="match status" value="1"/>
</dbReference>
<evidence type="ECO:0000313" key="2">
    <source>
        <dbReference type="EMBL" id="MDA0163203.1"/>
    </source>
</evidence>
<protein>
    <submittedName>
        <fullName evidence="2">GyrI-like domain-containing protein</fullName>
    </submittedName>
</protein>
<evidence type="ECO:0000259" key="1">
    <source>
        <dbReference type="SMART" id="SM00871"/>
    </source>
</evidence>
<proteinExistence type="predicted"/>
<dbReference type="InterPro" id="IPR029442">
    <property type="entry name" value="GyrI-like"/>
</dbReference>
<organism evidence="2 3">
    <name type="scientific">Solirubrobacter ginsenosidimutans</name>
    <dbReference type="NCBI Taxonomy" id="490573"/>
    <lineage>
        <taxon>Bacteria</taxon>
        <taxon>Bacillati</taxon>
        <taxon>Actinomycetota</taxon>
        <taxon>Thermoleophilia</taxon>
        <taxon>Solirubrobacterales</taxon>
        <taxon>Solirubrobacteraceae</taxon>
        <taxon>Solirubrobacter</taxon>
    </lineage>
</organism>
<dbReference type="SMART" id="SM00871">
    <property type="entry name" value="AraC_E_bind"/>
    <property type="match status" value="1"/>
</dbReference>
<dbReference type="Proteomes" id="UP001149140">
    <property type="component" value="Unassembled WGS sequence"/>
</dbReference>
<gene>
    <name evidence="2" type="ORF">OM076_23215</name>
</gene>
<dbReference type="InterPro" id="IPR011256">
    <property type="entry name" value="Reg_factor_effector_dom_sf"/>
</dbReference>
<comment type="caution">
    <text evidence="2">The sequence shown here is derived from an EMBL/GenBank/DDBJ whole genome shotgun (WGS) entry which is preliminary data.</text>
</comment>